<evidence type="ECO:0000313" key="3">
    <source>
        <dbReference type="Proteomes" id="UP001280581"/>
    </source>
</evidence>
<protein>
    <submittedName>
        <fullName evidence="2">Uncharacterized protein</fullName>
    </submittedName>
</protein>
<feature type="compositionally biased region" description="Pro residues" evidence="1">
    <location>
        <begin position="166"/>
        <end position="180"/>
    </location>
</feature>
<accession>A0AAN6LNZ6</accession>
<feature type="region of interest" description="Disordered" evidence="1">
    <location>
        <begin position="218"/>
        <end position="242"/>
    </location>
</feature>
<feature type="region of interest" description="Disordered" evidence="1">
    <location>
        <begin position="281"/>
        <end position="356"/>
    </location>
</feature>
<feature type="compositionally biased region" description="Polar residues" evidence="1">
    <location>
        <begin position="41"/>
        <end position="55"/>
    </location>
</feature>
<feature type="compositionally biased region" description="Low complexity" evidence="1">
    <location>
        <begin position="219"/>
        <end position="232"/>
    </location>
</feature>
<name>A0AAN6LNZ6_9PLEO</name>
<feature type="region of interest" description="Disordered" evidence="1">
    <location>
        <begin position="113"/>
        <end position="135"/>
    </location>
</feature>
<dbReference type="Proteomes" id="UP001280581">
    <property type="component" value="Unassembled WGS sequence"/>
</dbReference>
<keyword evidence="3" id="KW-1185">Reference proteome</keyword>
<evidence type="ECO:0000256" key="1">
    <source>
        <dbReference type="SAM" id="MobiDB-lite"/>
    </source>
</evidence>
<organism evidence="2 3">
    <name type="scientific">Pseudopithomyces chartarum</name>
    <dbReference type="NCBI Taxonomy" id="1892770"/>
    <lineage>
        <taxon>Eukaryota</taxon>
        <taxon>Fungi</taxon>
        <taxon>Dikarya</taxon>
        <taxon>Ascomycota</taxon>
        <taxon>Pezizomycotina</taxon>
        <taxon>Dothideomycetes</taxon>
        <taxon>Pleosporomycetidae</taxon>
        <taxon>Pleosporales</taxon>
        <taxon>Massarineae</taxon>
        <taxon>Didymosphaeriaceae</taxon>
        <taxon>Pseudopithomyces</taxon>
    </lineage>
</organism>
<gene>
    <name evidence="2" type="ORF">GRF29_216g147343</name>
</gene>
<feature type="compositionally biased region" description="Basic and acidic residues" evidence="1">
    <location>
        <begin position="318"/>
        <end position="328"/>
    </location>
</feature>
<dbReference type="AlphaFoldDB" id="A0AAN6LNZ6"/>
<feature type="compositionally biased region" description="Basic and acidic residues" evidence="1">
    <location>
        <begin position="31"/>
        <end position="40"/>
    </location>
</feature>
<feature type="compositionally biased region" description="Polar residues" evidence="1">
    <location>
        <begin position="1"/>
        <end position="12"/>
    </location>
</feature>
<sequence>MSVSHASTPSKGTSRRVLGDLAPKALNTPSKRADASDRTRAQSPLKQMHTLSPQVFSGKENAVVSAPHGKKRSINEVDDPERVEDAKIRVAASPTPPPPAAIALSAAAENTSSAYLPVPGSPTERNTPTPEPELEPVHEIINSQGSQNSFSALINYDLCASQNSALPPPPPARLPTPPTPEQERKSRAELLRTRLGFGIYKVKTNQVEKRSTEIISMWESSSSDPADASTSAESKDTHNVSNINRSAQPVFIKANLDPFRPIGKLTPAPILLPPATSSRIIHDYDMPSSPPRVVSPEQLRSPAKQRLDYTTPVNQSPRSEKTDADSKDGSAQSGLRKMQRFQDSELTSSAVKGNAAKGLMQLMAGKR</sequence>
<comment type="caution">
    <text evidence="2">The sequence shown here is derived from an EMBL/GenBank/DDBJ whole genome shotgun (WGS) entry which is preliminary data.</text>
</comment>
<proteinExistence type="predicted"/>
<feature type="region of interest" description="Disordered" evidence="1">
    <location>
        <begin position="1"/>
        <end position="82"/>
    </location>
</feature>
<reference evidence="2 3" key="1">
    <citation type="submission" date="2021-02" db="EMBL/GenBank/DDBJ databases">
        <title>Genome assembly of Pseudopithomyces chartarum.</title>
        <authorList>
            <person name="Jauregui R."/>
            <person name="Singh J."/>
            <person name="Voisey C."/>
        </authorList>
    </citation>
    <scope>NUCLEOTIDE SEQUENCE [LARGE SCALE GENOMIC DNA]</scope>
    <source>
        <strain evidence="2 3">AGR01</strain>
    </source>
</reference>
<dbReference type="EMBL" id="WVTA01000018">
    <property type="protein sequence ID" value="KAK3197420.1"/>
    <property type="molecule type" value="Genomic_DNA"/>
</dbReference>
<evidence type="ECO:0000313" key="2">
    <source>
        <dbReference type="EMBL" id="KAK3197420.1"/>
    </source>
</evidence>
<feature type="region of interest" description="Disordered" evidence="1">
    <location>
        <begin position="161"/>
        <end position="185"/>
    </location>
</feature>